<dbReference type="AlphaFoldDB" id="A0A0F6MR91"/>
<dbReference type="PANTHER" id="PTHR30477">
    <property type="entry name" value="ABC-TRANSPORTER METAL-BINDING PROTEIN"/>
    <property type="match status" value="1"/>
</dbReference>
<dbReference type="PATRIC" id="fig|999434.4.peg.992"/>
<dbReference type="CDD" id="cd06550">
    <property type="entry name" value="TM_ABC_iron-siderophores_like"/>
    <property type="match status" value="1"/>
</dbReference>
<feature type="transmembrane region" description="Helical" evidence="7">
    <location>
        <begin position="214"/>
        <end position="236"/>
    </location>
</feature>
<keyword evidence="3 6" id="KW-0812">Transmembrane</keyword>
<dbReference type="HOGENOM" id="CLU_028808_3_1_12"/>
<comment type="similarity">
    <text evidence="2 6">Belongs to the ABC-3 integral membrane protein family.</text>
</comment>
<reference evidence="8" key="1">
    <citation type="submission" date="2012-01" db="EMBL/GenBank/DDBJ databases">
        <title>The Genome Sequence of Treponema denticola OTK.</title>
        <authorList>
            <consortium name="The Broad Institute Genome Sequencing Platform"/>
            <person name="Earl A."/>
            <person name="Ward D."/>
            <person name="Feldgarden M."/>
            <person name="Gevers D."/>
            <person name="Blanton J.M."/>
            <person name="Fenno C.J."/>
            <person name="Baranova O.V."/>
            <person name="Mathney J."/>
            <person name="Dewhirst F.E."/>
            <person name="Izard J."/>
            <person name="Young S.K."/>
            <person name="Zeng Q."/>
            <person name="Gargeya S."/>
            <person name="Fitzgerald M."/>
            <person name="Haas B."/>
            <person name="Abouelleil A."/>
            <person name="Alvarado L."/>
            <person name="Arachchi H.M."/>
            <person name="Berlin A."/>
            <person name="Chapman S.B."/>
            <person name="Gearin G."/>
            <person name="Goldberg J."/>
            <person name="Griggs A."/>
            <person name="Gujja S."/>
            <person name="Hansen M."/>
            <person name="Heiman D."/>
            <person name="Howarth C."/>
            <person name="Larimer J."/>
            <person name="Lui A."/>
            <person name="MacDonald P.J.P."/>
            <person name="McCowen C."/>
            <person name="Montmayeur A."/>
            <person name="Murphy C."/>
            <person name="Neiman D."/>
            <person name="Pearson M."/>
            <person name="Priest M."/>
            <person name="Roberts A."/>
            <person name="Saif S."/>
            <person name="Shea T."/>
            <person name="Sisk P."/>
            <person name="Stolte C."/>
            <person name="Sykes S."/>
            <person name="Wortman J."/>
            <person name="Nusbaum C."/>
            <person name="Birren B."/>
        </authorList>
    </citation>
    <scope>NUCLEOTIDE SEQUENCE [LARGE SCALE GENOMIC DNA]</scope>
    <source>
        <strain evidence="8">OTK</strain>
    </source>
</reference>
<feature type="transmembrane region" description="Helical" evidence="7">
    <location>
        <begin position="85"/>
        <end position="108"/>
    </location>
</feature>
<evidence type="ECO:0000256" key="3">
    <source>
        <dbReference type="ARBA" id="ARBA00022692"/>
    </source>
</evidence>
<evidence type="ECO:0008006" key="9">
    <source>
        <dbReference type="Google" id="ProtNLM"/>
    </source>
</evidence>
<protein>
    <recommendedName>
        <fullName evidence="9">Metal ABC transporter permease</fullName>
    </recommendedName>
</protein>
<feature type="transmembrane region" description="Helical" evidence="7">
    <location>
        <begin position="50"/>
        <end position="73"/>
    </location>
</feature>
<gene>
    <name evidence="8" type="ORF">HMPREF9723_00952</name>
</gene>
<evidence type="ECO:0000256" key="7">
    <source>
        <dbReference type="SAM" id="Phobius"/>
    </source>
</evidence>
<dbReference type="InterPro" id="IPR037294">
    <property type="entry name" value="ABC_BtuC-like"/>
</dbReference>
<dbReference type="Proteomes" id="UP000011701">
    <property type="component" value="Chromosome"/>
</dbReference>
<dbReference type="RefSeq" id="WP_002691444.1">
    <property type="nucleotide sequence ID" value="NZ_CM001797.1"/>
</dbReference>
<feature type="transmembrane region" description="Helical" evidence="7">
    <location>
        <begin position="242"/>
        <end position="262"/>
    </location>
</feature>
<keyword evidence="4 7" id="KW-1133">Transmembrane helix</keyword>
<name>A0A0F6MR91_TREDN</name>
<dbReference type="GO" id="GO:0055085">
    <property type="term" value="P:transmembrane transport"/>
    <property type="evidence" value="ECO:0007669"/>
    <property type="project" value="InterPro"/>
</dbReference>
<organism evidence="8">
    <name type="scientific">Treponema denticola OTK</name>
    <dbReference type="NCBI Taxonomy" id="999434"/>
    <lineage>
        <taxon>Bacteria</taxon>
        <taxon>Pseudomonadati</taxon>
        <taxon>Spirochaetota</taxon>
        <taxon>Spirochaetia</taxon>
        <taxon>Spirochaetales</taxon>
        <taxon>Treponemataceae</taxon>
        <taxon>Treponema</taxon>
    </lineage>
</organism>
<evidence type="ECO:0000256" key="1">
    <source>
        <dbReference type="ARBA" id="ARBA00004141"/>
    </source>
</evidence>
<feature type="transmembrane region" description="Helical" evidence="7">
    <location>
        <begin position="12"/>
        <end position="30"/>
    </location>
</feature>
<dbReference type="InterPro" id="IPR001626">
    <property type="entry name" value="ABC_TroCD"/>
</dbReference>
<comment type="subcellular location">
    <subcellularLocation>
        <location evidence="6">Cell membrane</location>
        <topology evidence="6">Multi-pass membrane protein</topology>
    </subcellularLocation>
    <subcellularLocation>
        <location evidence="1">Membrane</location>
        <topology evidence="1">Multi-pass membrane protein</topology>
    </subcellularLocation>
</comment>
<evidence type="ECO:0000313" key="8">
    <source>
        <dbReference type="EMBL" id="EMB23814.1"/>
    </source>
</evidence>
<dbReference type="SUPFAM" id="SSF81345">
    <property type="entry name" value="ABC transporter involved in vitamin B12 uptake, BtuC"/>
    <property type="match status" value="1"/>
</dbReference>
<dbReference type="GO" id="GO:0043190">
    <property type="term" value="C:ATP-binding cassette (ABC) transporter complex"/>
    <property type="evidence" value="ECO:0007669"/>
    <property type="project" value="InterPro"/>
</dbReference>
<feature type="transmembrane region" description="Helical" evidence="7">
    <location>
        <begin position="128"/>
        <end position="147"/>
    </location>
</feature>
<sequence>MLQYGFMQNAFIVSFFIGILCPSIGLFLVLRRYSLIGDTLSHSSLAGVTLALASGINPILGAFIFTTAAGALIEALRNAFKEYQDLILSIVLSLSVGIAITLISSGTVRANAETYLFGSVLTVSSSDLITVIALSILSLVTLGLMYHKMVYIALDEDIAKIMGVKVRLINYLFSGLTAATIAVSLKIVGMLVLSSMIALPVATALQLKMSFKKTLIFSILISVADIMLGLVLSYHLNVAPGGFTALVSVTVLIITIGINSFLKYVRFMASPRTTKIKL</sequence>
<proteinExistence type="inferred from homology"/>
<evidence type="ECO:0000256" key="2">
    <source>
        <dbReference type="ARBA" id="ARBA00008034"/>
    </source>
</evidence>
<keyword evidence="5 7" id="KW-0472">Membrane</keyword>
<accession>A0A0F6MR91</accession>
<feature type="transmembrane region" description="Helical" evidence="7">
    <location>
        <begin position="191"/>
        <end position="207"/>
    </location>
</feature>
<comment type="caution">
    <text evidence="8">The sequence shown here is derived from an EMBL/GenBank/DDBJ whole genome shotgun (WGS) entry which is preliminary data.</text>
</comment>
<keyword evidence="6" id="KW-0813">Transport</keyword>
<feature type="transmembrane region" description="Helical" evidence="7">
    <location>
        <begin position="168"/>
        <end position="185"/>
    </location>
</feature>
<dbReference type="Pfam" id="PF00950">
    <property type="entry name" value="ABC-3"/>
    <property type="match status" value="1"/>
</dbReference>
<evidence type="ECO:0000256" key="4">
    <source>
        <dbReference type="ARBA" id="ARBA00022989"/>
    </source>
</evidence>
<dbReference type="GO" id="GO:0010043">
    <property type="term" value="P:response to zinc ion"/>
    <property type="evidence" value="ECO:0007669"/>
    <property type="project" value="TreeGrafter"/>
</dbReference>
<dbReference type="EMBL" id="AGDY01000004">
    <property type="protein sequence ID" value="EMB23814.1"/>
    <property type="molecule type" value="Genomic_DNA"/>
</dbReference>
<evidence type="ECO:0000256" key="6">
    <source>
        <dbReference type="RuleBase" id="RU003943"/>
    </source>
</evidence>
<dbReference type="PANTHER" id="PTHR30477:SF0">
    <property type="entry name" value="METAL TRANSPORT SYSTEM MEMBRANE PROTEIN TM_0125-RELATED"/>
    <property type="match status" value="1"/>
</dbReference>
<dbReference type="Gene3D" id="1.10.3470.10">
    <property type="entry name" value="ABC transporter involved in vitamin B12 uptake, BtuC"/>
    <property type="match status" value="1"/>
</dbReference>
<evidence type="ECO:0000256" key="5">
    <source>
        <dbReference type="ARBA" id="ARBA00023136"/>
    </source>
</evidence>